<sequence length="76" mass="8666">MHMHTHAHEHTHACTHSHAHACIHMHMHSHNQDECLLGPSAGWEIPRRDMVWEEGLASGFLFFTGTTSEGEKKTKQ</sequence>
<proteinExistence type="predicted"/>
<protein>
    <submittedName>
        <fullName evidence="1">Uncharacterized protein</fullName>
    </submittedName>
</protein>
<accession>A0A0E9VQG6</accession>
<evidence type="ECO:0000313" key="1">
    <source>
        <dbReference type="EMBL" id="JAH79640.1"/>
    </source>
</evidence>
<organism evidence="1">
    <name type="scientific">Anguilla anguilla</name>
    <name type="common">European freshwater eel</name>
    <name type="synonym">Muraena anguilla</name>
    <dbReference type="NCBI Taxonomy" id="7936"/>
    <lineage>
        <taxon>Eukaryota</taxon>
        <taxon>Metazoa</taxon>
        <taxon>Chordata</taxon>
        <taxon>Craniata</taxon>
        <taxon>Vertebrata</taxon>
        <taxon>Euteleostomi</taxon>
        <taxon>Actinopterygii</taxon>
        <taxon>Neopterygii</taxon>
        <taxon>Teleostei</taxon>
        <taxon>Anguilliformes</taxon>
        <taxon>Anguillidae</taxon>
        <taxon>Anguilla</taxon>
    </lineage>
</organism>
<dbReference type="AlphaFoldDB" id="A0A0E9VQG6"/>
<name>A0A0E9VQG6_ANGAN</name>
<reference evidence="1" key="2">
    <citation type="journal article" date="2015" name="Fish Shellfish Immunol.">
        <title>Early steps in the European eel (Anguilla anguilla)-Vibrio vulnificus interaction in the gills: Role of the RtxA13 toxin.</title>
        <authorList>
            <person name="Callol A."/>
            <person name="Pajuelo D."/>
            <person name="Ebbesson L."/>
            <person name="Teles M."/>
            <person name="MacKenzie S."/>
            <person name="Amaro C."/>
        </authorList>
    </citation>
    <scope>NUCLEOTIDE SEQUENCE</scope>
</reference>
<reference evidence="1" key="1">
    <citation type="submission" date="2014-11" db="EMBL/GenBank/DDBJ databases">
        <authorList>
            <person name="Amaro Gonzalez C."/>
        </authorList>
    </citation>
    <scope>NUCLEOTIDE SEQUENCE</scope>
</reference>
<dbReference type="EMBL" id="GBXM01028937">
    <property type="protein sequence ID" value="JAH79640.1"/>
    <property type="molecule type" value="Transcribed_RNA"/>
</dbReference>